<dbReference type="Proteomes" id="UP000236728">
    <property type="component" value="Unassembled WGS sequence"/>
</dbReference>
<dbReference type="CDD" id="cd00561">
    <property type="entry name" value="CobA_ACA"/>
    <property type="match status" value="1"/>
</dbReference>
<dbReference type="RefSeq" id="WP_103932964.1">
    <property type="nucleotide sequence ID" value="NZ_FNVA01000003.1"/>
</dbReference>
<evidence type="ECO:0000313" key="11">
    <source>
        <dbReference type="Proteomes" id="UP000236728"/>
    </source>
</evidence>
<evidence type="ECO:0000256" key="7">
    <source>
        <dbReference type="ARBA" id="ARBA00033354"/>
    </source>
</evidence>
<comment type="catalytic activity">
    <reaction evidence="9">
        <text>2 cob(II)alamin + reduced [electron-transfer flavoprotein] + 2 ATP = 2 adenosylcob(III)alamin + 2 triphosphate + oxidized [electron-transfer flavoprotein] + 3 H(+)</text>
        <dbReference type="Rhea" id="RHEA:28671"/>
        <dbReference type="Rhea" id="RHEA-COMP:10685"/>
        <dbReference type="Rhea" id="RHEA-COMP:10686"/>
        <dbReference type="ChEBI" id="CHEBI:15378"/>
        <dbReference type="ChEBI" id="CHEBI:16304"/>
        <dbReference type="ChEBI" id="CHEBI:18036"/>
        <dbReference type="ChEBI" id="CHEBI:18408"/>
        <dbReference type="ChEBI" id="CHEBI:30616"/>
        <dbReference type="ChEBI" id="CHEBI:57692"/>
        <dbReference type="ChEBI" id="CHEBI:58307"/>
        <dbReference type="EC" id="2.5.1.17"/>
    </reaction>
</comment>
<accession>A0A1H5Y189</accession>
<dbReference type="PANTHER" id="PTHR46638">
    <property type="entry name" value="CORRINOID ADENOSYLTRANSFERASE"/>
    <property type="match status" value="1"/>
</dbReference>
<name>A0A1H5Y189_9BACT</name>
<dbReference type="GO" id="GO:0008817">
    <property type="term" value="F:corrinoid adenosyltransferase activity"/>
    <property type="evidence" value="ECO:0007669"/>
    <property type="project" value="UniProtKB-EC"/>
</dbReference>
<dbReference type="Pfam" id="PF02572">
    <property type="entry name" value="CobA_CobO_BtuR"/>
    <property type="match status" value="1"/>
</dbReference>
<evidence type="ECO:0000256" key="5">
    <source>
        <dbReference type="ARBA" id="ARBA00031529"/>
    </source>
</evidence>
<gene>
    <name evidence="10" type="ORF">SAMN05421819_2057</name>
</gene>
<dbReference type="GO" id="GO:0005524">
    <property type="term" value="F:ATP binding"/>
    <property type="evidence" value="ECO:0007669"/>
    <property type="project" value="InterPro"/>
</dbReference>
<evidence type="ECO:0000313" key="10">
    <source>
        <dbReference type="EMBL" id="SEG17370.1"/>
    </source>
</evidence>
<dbReference type="InterPro" id="IPR003724">
    <property type="entry name" value="CblAdoTrfase_CobA"/>
</dbReference>
<dbReference type="SUPFAM" id="SSF52540">
    <property type="entry name" value="P-loop containing nucleoside triphosphate hydrolases"/>
    <property type="match status" value="1"/>
</dbReference>
<evidence type="ECO:0000256" key="9">
    <source>
        <dbReference type="ARBA" id="ARBA00048692"/>
    </source>
</evidence>
<reference evidence="10 11" key="1">
    <citation type="submission" date="2016-10" db="EMBL/GenBank/DDBJ databases">
        <authorList>
            <person name="de Groot N.N."/>
        </authorList>
    </citation>
    <scope>NUCLEOTIDE SEQUENCE [LARGE SCALE GENOMIC DNA]</scope>
    <source>
        <strain evidence="10 11">DSM 22489</strain>
    </source>
</reference>
<dbReference type="NCBIfam" id="TIGR00708">
    <property type="entry name" value="cobA"/>
    <property type="match status" value="1"/>
</dbReference>
<proteinExistence type="inferred from homology"/>
<dbReference type="PIRSF" id="PIRSF015617">
    <property type="entry name" value="Adensltrnsf_CobA"/>
    <property type="match status" value="1"/>
</dbReference>
<organism evidence="10 11">
    <name type="scientific">Bryocella elongata</name>
    <dbReference type="NCBI Taxonomy" id="863522"/>
    <lineage>
        <taxon>Bacteria</taxon>
        <taxon>Pseudomonadati</taxon>
        <taxon>Acidobacteriota</taxon>
        <taxon>Terriglobia</taxon>
        <taxon>Terriglobales</taxon>
        <taxon>Acidobacteriaceae</taxon>
        <taxon>Bryocella</taxon>
    </lineage>
</organism>
<keyword evidence="10" id="KW-0808">Transferase</keyword>
<evidence type="ECO:0000256" key="4">
    <source>
        <dbReference type="ARBA" id="ARBA00024929"/>
    </source>
</evidence>
<evidence type="ECO:0000256" key="2">
    <source>
        <dbReference type="ARBA" id="ARBA00007487"/>
    </source>
</evidence>
<protein>
    <recommendedName>
        <fullName evidence="3">corrinoid adenosyltransferase</fullName>
        <ecNumber evidence="3">2.5.1.17</ecNumber>
    </recommendedName>
    <alternativeName>
        <fullName evidence="5">Cob(II)alamin adenosyltransferase</fullName>
    </alternativeName>
    <alternativeName>
        <fullName evidence="7">Cob(II)yrinic acid a,c-diamide adenosyltransferase</fullName>
    </alternativeName>
    <alternativeName>
        <fullName evidence="6">Cobinamide/cobalamin adenosyltransferase</fullName>
    </alternativeName>
</protein>
<dbReference type="GO" id="GO:0009236">
    <property type="term" value="P:cobalamin biosynthetic process"/>
    <property type="evidence" value="ECO:0007669"/>
    <property type="project" value="InterPro"/>
</dbReference>
<sequence>MVIDCEQNDVRRGLVLINTGPGKGKTTAALGTAFRAAGNGMRVLILQFLKGSWHYGELDSAEALSSVEGFRYVMRQLGRGFVKVGGAETDPEDLAMVERAWAEASAAIESGEWDLIVLDEINYAIGYKMLHPERVAEVLRGKPEMLHVILTGRNAHPTLVELADTVTEMREVKHAYQKGILAQRGIEF</sequence>
<dbReference type="InterPro" id="IPR027417">
    <property type="entry name" value="P-loop_NTPase"/>
</dbReference>
<evidence type="ECO:0000256" key="6">
    <source>
        <dbReference type="ARBA" id="ARBA00033334"/>
    </source>
</evidence>
<comment type="function">
    <text evidence="4">Required for both de novo synthesis of the corrin ring for the assimilation of exogenous corrinoids. Participates in the adenosylation of a variety of incomplete and complete corrinoids.</text>
</comment>
<comment type="similarity">
    <text evidence="2">Belongs to the Cob(I)alamin adenosyltransferase family.</text>
</comment>
<dbReference type="AlphaFoldDB" id="A0A1H5Y189"/>
<dbReference type="EMBL" id="FNVA01000003">
    <property type="protein sequence ID" value="SEG17370.1"/>
    <property type="molecule type" value="Genomic_DNA"/>
</dbReference>
<dbReference type="OrthoDB" id="9810309at2"/>
<dbReference type="Gene3D" id="3.40.50.300">
    <property type="entry name" value="P-loop containing nucleotide triphosphate hydrolases"/>
    <property type="match status" value="1"/>
</dbReference>
<dbReference type="NCBIfam" id="NF004637">
    <property type="entry name" value="PRK05986.1"/>
    <property type="match status" value="1"/>
</dbReference>
<dbReference type="PANTHER" id="PTHR46638:SF1">
    <property type="entry name" value="CORRINOID ADENOSYLTRANSFERASE"/>
    <property type="match status" value="1"/>
</dbReference>
<evidence type="ECO:0000256" key="8">
    <source>
        <dbReference type="ARBA" id="ARBA00048555"/>
    </source>
</evidence>
<keyword evidence="11" id="KW-1185">Reference proteome</keyword>
<evidence type="ECO:0000256" key="3">
    <source>
        <dbReference type="ARBA" id="ARBA00012454"/>
    </source>
</evidence>
<dbReference type="EC" id="2.5.1.17" evidence="3"/>
<comment type="catalytic activity">
    <reaction evidence="8">
        <text>2 cob(II)yrinate a,c diamide + reduced [electron-transfer flavoprotein] + 2 ATP = 2 adenosylcob(III)yrinate a,c-diamide + 2 triphosphate + oxidized [electron-transfer flavoprotein] + 3 H(+)</text>
        <dbReference type="Rhea" id="RHEA:11528"/>
        <dbReference type="Rhea" id="RHEA-COMP:10685"/>
        <dbReference type="Rhea" id="RHEA-COMP:10686"/>
        <dbReference type="ChEBI" id="CHEBI:15378"/>
        <dbReference type="ChEBI" id="CHEBI:18036"/>
        <dbReference type="ChEBI" id="CHEBI:30616"/>
        <dbReference type="ChEBI" id="CHEBI:57692"/>
        <dbReference type="ChEBI" id="CHEBI:58307"/>
        <dbReference type="ChEBI" id="CHEBI:58503"/>
        <dbReference type="ChEBI" id="CHEBI:58537"/>
        <dbReference type="EC" id="2.5.1.17"/>
    </reaction>
</comment>
<comment type="pathway">
    <text evidence="1">Cofactor biosynthesis; adenosylcobalamin biosynthesis; adenosylcobalamin from cob(II)yrinate a,c-diamide: step 2/7.</text>
</comment>
<evidence type="ECO:0000256" key="1">
    <source>
        <dbReference type="ARBA" id="ARBA00005121"/>
    </source>
</evidence>